<dbReference type="InterPro" id="IPR025404">
    <property type="entry name" value="DUF4130"/>
</dbReference>
<sequence length="249" mass="29240">MKIMLFDGSMGELLCAVYLVYYGKLPPNLQRRDEYQHNLLDEPVDVLYSDESFTKVRDAMIKRFERETLDTIAYCLANSSKEAPTVTLRYIVACFGNKAKKGDFQDEAIMKAERLSRQASLESHRFTGFVRFSEKGGVYVAKICPDHDILEFLADHFTDRYSDQDFLIYDEKRKKAILYHDGITTIRTGVELDPRYITTDSFTEFWKEYYENIAIKERANPRQQKRSMPVRYWKNLVETGELPENNEKK</sequence>
<dbReference type="Pfam" id="PF13566">
    <property type="entry name" value="DUF4130"/>
    <property type="match status" value="1"/>
</dbReference>
<proteinExistence type="predicted"/>
<gene>
    <name evidence="2" type="ORF">J2Z34_001249</name>
</gene>
<dbReference type="NCBIfam" id="TIGR03915">
    <property type="entry name" value="SAM_7_link_chp"/>
    <property type="match status" value="1"/>
</dbReference>
<evidence type="ECO:0000259" key="1">
    <source>
        <dbReference type="Pfam" id="PF13566"/>
    </source>
</evidence>
<protein>
    <submittedName>
        <fullName evidence="2">DNA metabolism protein</fullName>
    </submittedName>
</protein>
<evidence type="ECO:0000313" key="3">
    <source>
        <dbReference type="Proteomes" id="UP001519271"/>
    </source>
</evidence>
<dbReference type="Proteomes" id="UP001519271">
    <property type="component" value="Unassembled WGS sequence"/>
</dbReference>
<comment type="caution">
    <text evidence="2">The sequence shown here is derived from an EMBL/GenBank/DDBJ whole genome shotgun (WGS) entry which is preliminary data.</text>
</comment>
<reference evidence="2 3" key="1">
    <citation type="submission" date="2021-03" db="EMBL/GenBank/DDBJ databases">
        <title>Genomic Encyclopedia of Type Strains, Phase IV (KMG-IV): sequencing the most valuable type-strain genomes for metagenomic binning, comparative biology and taxonomic classification.</title>
        <authorList>
            <person name="Goeker M."/>
        </authorList>
    </citation>
    <scope>NUCLEOTIDE SEQUENCE [LARGE SCALE GENOMIC DNA]</scope>
    <source>
        <strain evidence="2 3">DSM 6139</strain>
    </source>
</reference>
<dbReference type="EMBL" id="JAGGKC010000008">
    <property type="protein sequence ID" value="MBP1918769.1"/>
    <property type="molecule type" value="Genomic_DNA"/>
</dbReference>
<keyword evidence="3" id="KW-1185">Reference proteome</keyword>
<dbReference type="InterPro" id="IPR023875">
    <property type="entry name" value="DNA_repair_put"/>
</dbReference>
<evidence type="ECO:0000313" key="2">
    <source>
        <dbReference type="EMBL" id="MBP1918769.1"/>
    </source>
</evidence>
<feature type="domain" description="DUF4130" evidence="1">
    <location>
        <begin position="85"/>
        <end position="238"/>
    </location>
</feature>
<accession>A0ABS4G2K9</accession>
<name>A0ABS4G2K9_9CLOT</name>
<dbReference type="RefSeq" id="WP_209458993.1">
    <property type="nucleotide sequence ID" value="NZ_JAGGKC010000008.1"/>
</dbReference>
<organism evidence="2 3">
    <name type="scientific">Youngiibacter multivorans</name>
    <dbReference type="NCBI Taxonomy" id="937251"/>
    <lineage>
        <taxon>Bacteria</taxon>
        <taxon>Bacillati</taxon>
        <taxon>Bacillota</taxon>
        <taxon>Clostridia</taxon>
        <taxon>Eubacteriales</taxon>
        <taxon>Clostridiaceae</taxon>
        <taxon>Youngiibacter</taxon>
    </lineage>
</organism>